<dbReference type="Proteomes" id="UP000298264">
    <property type="component" value="Unassembled WGS sequence"/>
</dbReference>
<accession>A0A4R9LKT7</accession>
<feature type="domain" description="Fumarate lyase N-terminal" evidence="7">
    <location>
        <begin position="9"/>
        <end position="303"/>
    </location>
</feature>
<dbReference type="PRINTS" id="PR00145">
    <property type="entry name" value="ARGSUCLYASE"/>
</dbReference>
<keyword evidence="5 9" id="KW-0456">Lyase</keyword>
<dbReference type="CDD" id="cd01359">
    <property type="entry name" value="Argininosuccinate_lyase"/>
    <property type="match status" value="1"/>
</dbReference>
<evidence type="ECO:0000256" key="4">
    <source>
        <dbReference type="ARBA" id="ARBA00022571"/>
    </source>
</evidence>
<comment type="pathway">
    <text evidence="2 5">Amino-acid biosynthesis; L-arginine biosynthesis; L-arginine from L-ornithine and carbamoyl phosphate: step 3/3.</text>
</comment>
<evidence type="ECO:0000313" key="9">
    <source>
        <dbReference type="EMBL" id="TGN08205.1"/>
    </source>
</evidence>
<evidence type="ECO:0000259" key="8">
    <source>
        <dbReference type="Pfam" id="PF14698"/>
    </source>
</evidence>
<comment type="caution">
    <text evidence="9">The sequence shown here is derived from an EMBL/GenBank/DDBJ whole genome shotgun (WGS) entry which is preliminary data.</text>
</comment>
<evidence type="ECO:0000256" key="1">
    <source>
        <dbReference type="ARBA" id="ARBA00000985"/>
    </source>
</evidence>
<dbReference type="InterPro" id="IPR022761">
    <property type="entry name" value="Fumarate_lyase_N"/>
</dbReference>
<dbReference type="GO" id="GO:0005829">
    <property type="term" value="C:cytosol"/>
    <property type="evidence" value="ECO:0007669"/>
    <property type="project" value="TreeGrafter"/>
</dbReference>
<dbReference type="SUPFAM" id="SSF48557">
    <property type="entry name" value="L-aspartase-like"/>
    <property type="match status" value="1"/>
</dbReference>
<dbReference type="InterPro" id="IPR024083">
    <property type="entry name" value="Fumarase/histidase_N"/>
</dbReference>
<dbReference type="HAMAP" id="MF_00006">
    <property type="entry name" value="Arg_succ_lyase"/>
    <property type="match status" value="1"/>
</dbReference>
<dbReference type="AlphaFoldDB" id="A0A4R9LKT7"/>
<keyword evidence="6" id="KW-0175">Coiled coil</keyword>
<gene>
    <name evidence="5 9" type="primary">argH</name>
    <name evidence="9" type="ORF">EHS11_14890</name>
</gene>
<keyword evidence="10" id="KW-1185">Reference proteome</keyword>
<evidence type="ECO:0000256" key="3">
    <source>
        <dbReference type="ARBA" id="ARBA00012338"/>
    </source>
</evidence>
<dbReference type="NCBIfam" id="TIGR00838">
    <property type="entry name" value="argH"/>
    <property type="match status" value="1"/>
</dbReference>
<dbReference type="InterPro" id="IPR000362">
    <property type="entry name" value="Fumarate_lyase_fam"/>
</dbReference>
<evidence type="ECO:0000256" key="5">
    <source>
        <dbReference type="HAMAP-Rule" id="MF_00006"/>
    </source>
</evidence>
<dbReference type="GO" id="GO:0042450">
    <property type="term" value="P:L-arginine biosynthetic process via ornithine"/>
    <property type="evidence" value="ECO:0007669"/>
    <property type="project" value="UniProtKB-UniRule"/>
</dbReference>
<organism evidence="9 10">
    <name type="scientific">Leptospira ilyithenensis</name>
    <dbReference type="NCBI Taxonomy" id="2484901"/>
    <lineage>
        <taxon>Bacteria</taxon>
        <taxon>Pseudomonadati</taxon>
        <taxon>Spirochaetota</taxon>
        <taxon>Spirochaetia</taxon>
        <taxon>Leptospirales</taxon>
        <taxon>Leptospiraceae</taxon>
        <taxon>Leptospira</taxon>
    </lineage>
</organism>
<dbReference type="RefSeq" id="WP_135765163.1">
    <property type="nucleotide sequence ID" value="NZ_RQHV01000061.1"/>
</dbReference>
<feature type="coiled-coil region" evidence="6">
    <location>
        <begin position="446"/>
        <end position="473"/>
    </location>
</feature>
<dbReference type="Pfam" id="PF00206">
    <property type="entry name" value="Lyase_1"/>
    <property type="match status" value="1"/>
</dbReference>
<proteinExistence type="inferred from homology"/>
<comment type="subcellular location">
    <subcellularLocation>
        <location evidence="5">Cytoplasm</location>
    </subcellularLocation>
</comment>
<dbReference type="InterPro" id="IPR009049">
    <property type="entry name" value="Argininosuccinate_lyase"/>
</dbReference>
<dbReference type="InterPro" id="IPR008948">
    <property type="entry name" value="L-Aspartase-like"/>
</dbReference>
<evidence type="ECO:0000256" key="2">
    <source>
        <dbReference type="ARBA" id="ARBA00004941"/>
    </source>
</evidence>
<dbReference type="Gene3D" id="1.10.275.10">
    <property type="entry name" value="Fumarase/aspartase (N-terminal domain)"/>
    <property type="match status" value="1"/>
</dbReference>
<comment type="similarity">
    <text evidence="5">Belongs to the lyase 1 family. Argininosuccinate lyase subfamily.</text>
</comment>
<dbReference type="UniPathway" id="UPA00068">
    <property type="reaction ID" value="UER00114"/>
</dbReference>
<dbReference type="InterPro" id="IPR020557">
    <property type="entry name" value="Fumarate_lyase_CS"/>
</dbReference>
<evidence type="ECO:0000256" key="6">
    <source>
        <dbReference type="SAM" id="Coils"/>
    </source>
</evidence>
<dbReference type="PROSITE" id="PS00163">
    <property type="entry name" value="FUMARATE_LYASES"/>
    <property type="match status" value="1"/>
</dbReference>
<keyword evidence="4 5" id="KW-0055">Arginine biosynthesis</keyword>
<protein>
    <recommendedName>
        <fullName evidence="3 5">Argininosuccinate lyase</fullName>
        <shortName evidence="5">ASAL</shortName>
        <ecNumber evidence="3 5">4.3.2.1</ecNumber>
    </recommendedName>
    <alternativeName>
        <fullName evidence="5">Arginosuccinase</fullName>
    </alternativeName>
</protein>
<dbReference type="Gene3D" id="1.20.200.10">
    <property type="entry name" value="Fumarase/aspartase (Central domain)"/>
    <property type="match status" value="1"/>
</dbReference>
<name>A0A4R9LKT7_9LEPT</name>
<keyword evidence="5" id="KW-0963">Cytoplasm</keyword>
<dbReference type="FunFam" id="1.10.275.10:FF:000002">
    <property type="entry name" value="Argininosuccinate lyase"/>
    <property type="match status" value="1"/>
</dbReference>
<dbReference type="OrthoDB" id="9769623at2"/>
<dbReference type="Pfam" id="PF14698">
    <property type="entry name" value="ASL_C2"/>
    <property type="match status" value="1"/>
</dbReference>
<reference evidence="9" key="1">
    <citation type="journal article" date="2019" name="PLoS Negl. Trop. Dis.">
        <title>Revisiting the worldwide diversity of Leptospira species in the environment.</title>
        <authorList>
            <person name="Vincent A.T."/>
            <person name="Schiettekatte O."/>
            <person name="Bourhy P."/>
            <person name="Veyrier F.J."/>
            <person name="Picardeau M."/>
        </authorList>
    </citation>
    <scope>NUCLEOTIDE SEQUENCE [LARGE SCALE GENOMIC DNA]</scope>
    <source>
        <strain evidence="9">201400974</strain>
    </source>
</reference>
<comment type="catalytic activity">
    <reaction evidence="1 5">
        <text>2-(N(omega)-L-arginino)succinate = fumarate + L-arginine</text>
        <dbReference type="Rhea" id="RHEA:24020"/>
        <dbReference type="ChEBI" id="CHEBI:29806"/>
        <dbReference type="ChEBI" id="CHEBI:32682"/>
        <dbReference type="ChEBI" id="CHEBI:57472"/>
        <dbReference type="EC" id="4.3.2.1"/>
    </reaction>
</comment>
<dbReference type="InterPro" id="IPR029419">
    <property type="entry name" value="Arg_succ_lyase_C"/>
</dbReference>
<dbReference type="GO" id="GO:0004056">
    <property type="term" value="F:argininosuccinate lyase activity"/>
    <property type="evidence" value="ECO:0007669"/>
    <property type="project" value="UniProtKB-UniRule"/>
</dbReference>
<dbReference type="FunFam" id="1.20.200.10:FF:000015">
    <property type="entry name" value="argininosuccinate lyase isoform X2"/>
    <property type="match status" value="1"/>
</dbReference>
<dbReference type="EC" id="4.3.2.1" evidence="3 5"/>
<evidence type="ECO:0000259" key="7">
    <source>
        <dbReference type="Pfam" id="PF00206"/>
    </source>
</evidence>
<sequence length="478" mass="54225">MKEKKLWGGRFSEAPSSLMVRIGESISFDKELYKQDITGSISHSRMLRKIGILTGEEQKKIEDTLKLIGKEIESGKFEFKIENEDIHMSIESRLTDILGDLGKKLHTARSRNDQVSQDVRLYLKEEITNILSLLFSLLESWLEKAEKSVDIVIPGYTHLQIAQPIRASHYFLSHFWANLRDFEDFLSARERADELVLGSGALAGVNYATDRNFLQKDLNLGRISENSMDAVSQRDHILKFLFVSSQFYIHASRFCEEIILFSSQEFSYFKLPDSLTTGSSIMPQKKNPDVAELIRGKTGRVVGGLNHVLMMMKGTPSAYNRDFQEDKIPLFDTVKQVKLAIEGIREMVSGLEIFPANAVRSLRSGFSTATDLADWLVFQKKIPFRTSHEIVGELVKHCSSRGWDLFTIPQGERGKIHAVLADPGYEDAIVLETSCDKKNVPGGTSKPMQKEQLKNAKRKLKELEKRFQIQSSKGKKNV</sequence>
<dbReference type="PANTHER" id="PTHR43814:SF1">
    <property type="entry name" value="ARGININOSUCCINATE LYASE"/>
    <property type="match status" value="1"/>
</dbReference>
<dbReference type="EMBL" id="RQHV01000061">
    <property type="protein sequence ID" value="TGN08205.1"/>
    <property type="molecule type" value="Genomic_DNA"/>
</dbReference>
<keyword evidence="5" id="KW-0028">Amino-acid biosynthesis</keyword>
<dbReference type="Gene3D" id="1.10.40.30">
    <property type="entry name" value="Fumarase/aspartase (C-terminal domain)"/>
    <property type="match status" value="1"/>
</dbReference>
<dbReference type="PANTHER" id="PTHR43814">
    <property type="entry name" value="ARGININOSUCCINATE LYASE"/>
    <property type="match status" value="1"/>
</dbReference>
<dbReference type="PRINTS" id="PR00149">
    <property type="entry name" value="FUMRATELYASE"/>
</dbReference>
<evidence type="ECO:0000313" key="10">
    <source>
        <dbReference type="Proteomes" id="UP000298264"/>
    </source>
</evidence>
<feature type="domain" description="Argininosuccinate lyase C-terminal" evidence="8">
    <location>
        <begin position="366"/>
        <end position="434"/>
    </location>
</feature>